<dbReference type="Gene3D" id="2.30.42.10">
    <property type="match status" value="1"/>
</dbReference>
<dbReference type="InterPro" id="IPR013229">
    <property type="entry name" value="PEGA"/>
</dbReference>
<feature type="signal peptide" evidence="1">
    <location>
        <begin position="1"/>
        <end position="19"/>
    </location>
</feature>
<evidence type="ECO:0000313" key="3">
    <source>
        <dbReference type="EMBL" id="BBB31886.1"/>
    </source>
</evidence>
<keyword evidence="1" id="KW-0732">Signal</keyword>
<evidence type="ECO:0000256" key="1">
    <source>
        <dbReference type="SAM" id="SignalP"/>
    </source>
</evidence>
<dbReference type="Proteomes" id="UP000595564">
    <property type="component" value="Chromosome"/>
</dbReference>
<accession>A0A7R6PPB3</accession>
<dbReference type="EMBL" id="AP017470">
    <property type="protein sequence ID" value="BBB31886.1"/>
    <property type="molecule type" value="Genomic_DNA"/>
</dbReference>
<dbReference type="SUPFAM" id="SSF50156">
    <property type="entry name" value="PDZ domain-like"/>
    <property type="match status" value="1"/>
</dbReference>
<evidence type="ECO:0000259" key="2">
    <source>
        <dbReference type="Pfam" id="PF08308"/>
    </source>
</evidence>
<dbReference type="AlphaFoldDB" id="A0A7R6PPB3"/>
<feature type="domain" description="PEGA" evidence="2">
    <location>
        <begin position="307"/>
        <end position="357"/>
    </location>
</feature>
<dbReference type="InterPro" id="IPR036034">
    <property type="entry name" value="PDZ_sf"/>
</dbReference>
<evidence type="ECO:0000313" key="4">
    <source>
        <dbReference type="Proteomes" id="UP000595564"/>
    </source>
</evidence>
<proteinExistence type="predicted"/>
<protein>
    <recommendedName>
        <fullName evidence="2">PEGA domain-containing protein</fullName>
    </recommendedName>
</protein>
<dbReference type="Pfam" id="PF08308">
    <property type="entry name" value="PEGA"/>
    <property type="match status" value="1"/>
</dbReference>
<gene>
    <name evidence="3" type="ORF">TTHT_0262</name>
</gene>
<dbReference type="InterPro" id="IPR011990">
    <property type="entry name" value="TPR-like_helical_dom_sf"/>
</dbReference>
<sequence>MKKLITILAVFLISLNSFSIDYVSTFKQGEDIFFNSDNQVNAIPVFESIVQSYELGELPQEAYPYYMKSLEYLCLLYLKKGDQKSSKDMLVKIIKTNPAHKLNSAIFPRKLRTLFANLKKELVGYIDVKCPETDFKCIVDGKEAERDETGKIPVLEGKHTVEITKPNFSTISKEFEIKVGETITVDAPIIRIKASATILTSPPNVKVYLDGVYVGETSGTAPLDYLKEHVETIQELGITPSELSNYFVINNLDKGEHELELKRDCYKTEKVILNIEELKDYFYKPFVLERSIGYLNIETTIFGLNGDVFVDGRRVGNLPVKKLEVCSGSHSVKVAFPTGFFIKTVEVNSDEIVKVNAVPKPSLLYVGTKPLKNGVVNFTNFENNLITALKEIKIFNASSNREYLSSVDNLLNGDRKTIEKIKEDYGESLVLFGIEKRVRLRRIIDFYIFNTDFFKPEKITVNPTDAESMKKLINFINSIPQIVEYTADITVINDPEENKPVIIDSHNELLKRGDVVLAINDKEVFTEKDVYSLLKAPSVKIKVERGKEILEFDVKVVKRPLQIRQNLNSLCYNSAYLYFKSNINNPDFDEVEVNALKLNLGICFLRFGMFENAYDVFSSIKLPDTPGISAGTILFLKGVCYQEIGLWSDLQMLYNQYNYNENATIINSHGFKVKDLIDFTKAYLQAH</sequence>
<organism evidence="3 4">
    <name type="scientific">Thermotomaculum hydrothermale</name>
    <dbReference type="NCBI Taxonomy" id="981385"/>
    <lineage>
        <taxon>Bacteria</taxon>
        <taxon>Pseudomonadati</taxon>
        <taxon>Acidobacteriota</taxon>
        <taxon>Holophagae</taxon>
        <taxon>Thermotomaculales</taxon>
        <taxon>Thermotomaculaceae</taxon>
        <taxon>Thermotomaculum</taxon>
    </lineage>
</organism>
<dbReference type="SUPFAM" id="SSF48452">
    <property type="entry name" value="TPR-like"/>
    <property type="match status" value="1"/>
</dbReference>
<keyword evidence="4" id="KW-1185">Reference proteome</keyword>
<feature type="chain" id="PRO_5032614407" description="PEGA domain-containing protein" evidence="1">
    <location>
        <begin position="20"/>
        <end position="687"/>
    </location>
</feature>
<dbReference type="RefSeq" id="WP_201328220.1">
    <property type="nucleotide sequence ID" value="NZ_AP017470.1"/>
</dbReference>
<name>A0A7R6PPB3_9BACT</name>
<dbReference type="KEGG" id="thyd:TTHT_0262"/>
<reference evidence="3 4" key="1">
    <citation type="journal article" date="2012" name="Extremophiles">
        <title>Thermotomaculum hydrothermale gen. nov., sp. nov., a novel heterotrophic thermophile within the phylum Acidobacteria from a deep-sea hydrothermal vent chimney in the Southern Okinawa Trough.</title>
        <authorList>
            <person name="Izumi H."/>
            <person name="Nunoura T."/>
            <person name="Miyazaki M."/>
            <person name="Mino S."/>
            <person name="Toki T."/>
            <person name="Takai K."/>
            <person name="Sako Y."/>
            <person name="Sawabe T."/>
            <person name="Nakagawa S."/>
        </authorList>
    </citation>
    <scope>NUCLEOTIDE SEQUENCE [LARGE SCALE GENOMIC DNA]</scope>
    <source>
        <strain evidence="3 4">AC55</strain>
    </source>
</reference>